<organism evidence="8 9">
    <name type="scientific">Spinacia oleracea</name>
    <name type="common">Spinach</name>
    <dbReference type="NCBI Taxonomy" id="3562"/>
    <lineage>
        <taxon>Eukaryota</taxon>
        <taxon>Viridiplantae</taxon>
        <taxon>Streptophyta</taxon>
        <taxon>Embryophyta</taxon>
        <taxon>Tracheophyta</taxon>
        <taxon>Spermatophyta</taxon>
        <taxon>Magnoliopsida</taxon>
        <taxon>eudicotyledons</taxon>
        <taxon>Gunneridae</taxon>
        <taxon>Pentapetalae</taxon>
        <taxon>Caryophyllales</taxon>
        <taxon>Chenopodiaceae</taxon>
        <taxon>Chenopodioideae</taxon>
        <taxon>Anserineae</taxon>
        <taxon>Spinacia</taxon>
    </lineage>
</organism>
<comment type="similarity">
    <text evidence="3 7">Belongs to the methylenetetrahydrofolate reductase family.</text>
</comment>
<evidence type="ECO:0000256" key="5">
    <source>
        <dbReference type="ARBA" id="ARBA00022827"/>
    </source>
</evidence>
<accession>A0A9R0K243</accession>
<dbReference type="GO" id="GO:0035999">
    <property type="term" value="P:tetrahydrofolate interconversion"/>
    <property type="evidence" value="ECO:0000318"/>
    <property type="project" value="GO_Central"/>
</dbReference>
<gene>
    <name evidence="9" type="primary">LOC110794973</name>
</gene>
<keyword evidence="8" id="KW-1185">Reference proteome</keyword>
<dbReference type="RefSeq" id="XP_021855639.2">
    <property type="nucleotide sequence ID" value="XM_021999947.2"/>
</dbReference>
<name>A0A9R0K243_SPIOL</name>
<dbReference type="NCBIfam" id="TIGR00677">
    <property type="entry name" value="fadh2_euk"/>
    <property type="match status" value="1"/>
</dbReference>
<sequence>MKVIDKIKAAEAENKSLFSFEYFAPKTENGVENLLETMERMVVQVHAPCFCDITWSTPTANVTMEIANRMQNSVCVEAMMHITCANMPVEKIDIALDTIKSNGLQNVLALRGDPPPGEDQFVPVEGGFSCALDLVKHMRSKYGDYFGIAVSGYPEAHPSVFGPDGVASPEAYASDLAYLKRKVDAGADLIVTQLFFDTDIFLKFVKDCRQIGITCPIVPGIYPIIDYKGFLRMTGLCKTKIPEEISDALERIKDNEDAVRAYGIRLGTKMCKKILGSGVKHLHLYTLNKEESSLRILMNLGLIEESTIPTPISQLTPQDAPVSIPTSARMDSEDVEVQKTLYL</sequence>
<evidence type="ECO:0000313" key="8">
    <source>
        <dbReference type="Proteomes" id="UP000813463"/>
    </source>
</evidence>
<evidence type="ECO:0000256" key="4">
    <source>
        <dbReference type="ARBA" id="ARBA00022630"/>
    </source>
</evidence>
<comment type="cofactor">
    <cofactor evidence="1 7">
        <name>FAD</name>
        <dbReference type="ChEBI" id="CHEBI:57692"/>
    </cofactor>
</comment>
<dbReference type="AlphaFoldDB" id="A0A9R0K243"/>
<evidence type="ECO:0000256" key="3">
    <source>
        <dbReference type="ARBA" id="ARBA00006743"/>
    </source>
</evidence>
<protein>
    <recommendedName>
        <fullName evidence="7">Methylenetetrahydrofolate reductase</fullName>
    </recommendedName>
</protein>
<dbReference type="InterPro" id="IPR029041">
    <property type="entry name" value="FAD-linked_oxidoreductase-like"/>
</dbReference>
<reference evidence="8" key="1">
    <citation type="journal article" date="2021" name="Nat. Commun.">
        <title>Genomic analyses provide insights into spinach domestication and the genetic basis of agronomic traits.</title>
        <authorList>
            <person name="Cai X."/>
            <person name="Sun X."/>
            <person name="Xu C."/>
            <person name="Sun H."/>
            <person name="Wang X."/>
            <person name="Ge C."/>
            <person name="Zhang Z."/>
            <person name="Wang Q."/>
            <person name="Fei Z."/>
            <person name="Jiao C."/>
            <person name="Wang Q."/>
        </authorList>
    </citation>
    <scope>NUCLEOTIDE SEQUENCE [LARGE SCALE GENOMIC DNA]</scope>
    <source>
        <strain evidence="8">cv. Varoflay</strain>
    </source>
</reference>
<keyword evidence="5 7" id="KW-0274">FAD</keyword>
<dbReference type="PANTHER" id="PTHR45754:SF3">
    <property type="entry name" value="METHYLENETETRAHYDROFOLATE REDUCTASE (NADPH)"/>
    <property type="match status" value="1"/>
</dbReference>
<dbReference type="GO" id="GO:0106312">
    <property type="term" value="F:methylenetetrahydrofolate reductase (NADH) activity"/>
    <property type="evidence" value="ECO:0007669"/>
    <property type="project" value="UniProtKB-EC"/>
</dbReference>
<dbReference type="CDD" id="cd00537">
    <property type="entry name" value="MTHFR"/>
    <property type="match status" value="1"/>
</dbReference>
<dbReference type="Proteomes" id="UP000813463">
    <property type="component" value="Chromosome 3"/>
</dbReference>
<dbReference type="GO" id="GO:0071949">
    <property type="term" value="F:FAD binding"/>
    <property type="evidence" value="ECO:0000318"/>
    <property type="project" value="GO_Central"/>
</dbReference>
<evidence type="ECO:0000313" key="9">
    <source>
        <dbReference type="RefSeq" id="XP_021855639.2"/>
    </source>
</evidence>
<dbReference type="PANTHER" id="PTHR45754">
    <property type="entry name" value="METHYLENETETRAHYDROFOLATE REDUCTASE"/>
    <property type="match status" value="1"/>
</dbReference>
<dbReference type="GO" id="GO:0009086">
    <property type="term" value="P:methionine biosynthetic process"/>
    <property type="evidence" value="ECO:0000318"/>
    <property type="project" value="GO_Central"/>
</dbReference>
<reference evidence="9" key="2">
    <citation type="submission" date="2025-08" db="UniProtKB">
        <authorList>
            <consortium name="RefSeq"/>
        </authorList>
    </citation>
    <scope>IDENTIFICATION</scope>
    <source>
        <tissue evidence="9">Leaf</tissue>
    </source>
</reference>
<dbReference type="GeneID" id="110794973"/>
<dbReference type="InterPro" id="IPR004621">
    <property type="entry name" value="Fadh2_euk"/>
</dbReference>
<evidence type="ECO:0000256" key="2">
    <source>
        <dbReference type="ARBA" id="ARBA00004777"/>
    </source>
</evidence>
<dbReference type="Pfam" id="PF02219">
    <property type="entry name" value="MTHFR"/>
    <property type="match status" value="1"/>
</dbReference>
<evidence type="ECO:0000256" key="6">
    <source>
        <dbReference type="ARBA" id="ARBA00023002"/>
    </source>
</evidence>
<evidence type="ECO:0000256" key="7">
    <source>
        <dbReference type="RuleBase" id="RU003862"/>
    </source>
</evidence>
<dbReference type="SUPFAM" id="SSF51730">
    <property type="entry name" value="FAD-linked oxidoreductase"/>
    <property type="match status" value="1"/>
</dbReference>
<proteinExistence type="inferred from homology"/>
<dbReference type="InterPro" id="IPR003171">
    <property type="entry name" value="Mehydrof_redctse-like"/>
</dbReference>
<dbReference type="GO" id="GO:0004489">
    <property type="term" value="F:methylenetetrahydrofolate reductase [NAD(P)H] activity"/>
    <property type="evidence" value="ECO:0000318"/>
    <property type="project" value="GO_Central"/>
</dbReference>
<keyword evidence="4 7" id="KW-0285">Flavoprotein</keyword>
<dbReference type="KEGG" id="soe:110794973"/>
<evidence type="ECO:0000256" key="1">
    <source>
        <dbReference type="ARBA" id="ARBA00001974"/>
    </source>
</evidence>
<comment type="pathway">
    <text evidence="2 7">One-carbon metabolism; tetrahydrofolate interconversion.</text>
</comment>
<dbReference type="Gene3D" id="3.20.20.220">
    <property type="match status" value="1"/>
</dbReference>
<dbReference type="GO" id="GO:0005829">
    <property type="term" value="C:cytosol"/>
    <property type="evidence" value="ECO:0000318"/>
    <property type="project" value="GO_Central"/>
</dbReference>
<keyword evidence="6 7" id="KW-0560">Oxidoreductase</keyword>